<accession>A0ABD0XKU1</accession>
<reference evidence="1 2" key="1">
    <citation type="submission" date="2024-06" db="EMBL/GenBank/DDBJ databases">
        <authorList>
            <person name="Pan Q."/>
            <person name="Wen M."/>
            <person name="Jouanno E."/>
            <person name="Zahm M."/>
            <person name="Klopp C."/>
            <person name="Cabau C."/>
            <person name="Louis A."/>
            <person name="Berthelot C."/>
            <person name="Parey E."/>
            <person name="Roest Crollius H."/>
            <person name="Montfort J."/>
            <person name="Robinson-Rechavi M."/>
            <person name="Bouchez O."/>
            <person name="Lampietro C."/>
            <person name="Lopez Roques C."/>
            <person name="Donnadieu C."/>
            <person name="Postlethwait J."/>
            <person name="Bobe J."/>
            <person name="Verreycken H."/>
            <person name="Guiguen Y."/>
        </authorList>
    </citation>
    <scope>NUCLEOTIDE SEQUENCE [LARGE SCALE GENOMIC DNA]</scope>
    <source>
        <strain evidence="1">Up_M1</strain>
        <tissue evidence="1">Testis</tissue>
    </source>
</reference>
<protein>
    <submittedName>
        <fullName evidence="1">Uncharacterized protein</fullName>
    </submittedName>
</protein>
<proteinExistence type="predicted"/>
<evidence type="ECO:0000313" key="2">
    <source>
        <dbReference type="Proteomes" id="UP001557470"/>
    </source>
</evidence>
<evidence type="ECO:0000313" key="1">
    <source>
        <dbReference type="EMBL" id="KAL1022024.1"/>
    </source>
</evidence>
<name>A0ABD0XKU1_UMBPY</name>
<organism evidence="1 2">
    <name type="scientific">Umbra pygmaea</name>
    <name type="common">Eastern mudminnow</name>
    <dbReference type="NCBI Taxonomy" id="75934"/>
    <lineage>
        <taxon>Eukaryota</taxon>
        <taxon>Metazoa</taxon>
        <taxon>Chordata</taxon>
        <taxon>Craniata</taxon>
        <taxon>Vertebrata</taxon>
        <taxon>Euteleostomi</taxon>
        <taxon>Actinopterygii</taxon>
        <taxon>Neopterygii</taxon>
        <taxon>Teleostei</taxon>
        <taxon>Protacanthopterygii</taxon>
        <taxon>Esociformes</taxon>
        <taxon>Umbridae</taxon>
        <taxon>Umbra</taxon>
    </lineage>
</organism>
<dbReference type="EMBL" id="JAGEUA010000001">
    <property type="protein sequence ID" value="KAL1022024.1"/>
    <property type="molecule type" value="Genomic_DNA"/>
</dbReference>
<dbReference type="AlphaFoldDB" id="A0ABD0XKU1"/>
<keyword evidence="2" id="KW-1185">Reference proteome</keyword>
<dbReference type="Proteomes" id="UP001557470">
    <property type="component" value="Unassembled WGS sequence"/>
</dbReference>
<comment type="caution">
    <text evidence="1">The sequence shown here is derived from an EMBL/GenBank/DDBJ whole genome shotgun (WGS) entry which is preliminary data.</text>
</comment>
<gene>
    <name evidence="1" type="ORF">UPYG_G00021240</name>
</gene>
<sequence length="199" mass="22093">MEEKNNLESFQSIPASFSSSLSAAKASFYHSIFQASSSNPRKLFSTFSPLLNPPPPPPLSSLSADDFVHHFEKKNDFLQLVRSSCPRTCLLDPISSSLLQTISAELLPFLTSLINSSMTTGCVPGDFKMARVAPLLKKTTQDPLISKTTDRYSSCLFCPKHLSMQYLNNSLFISLRMISSTPTSQASRRATRLRLLYSM</sequence>